<evidence type="ECO:0000313" key="2">
    <source>
        <dbReference type="Proteomes" id="UP000294299"/>
    </source>
</evidence>
<dbReference type="RefSeq" id="WP_134485502.1">
    <property type="nucleotide sequence ID" value="NZ_LR216287.1"/>
</dbReference>
<proteinExistence type="predicted"/>
<dbReference type="AlphaFoldDB" id="A0A484IDP6"/>
<reference evidence="1 2" key="1">
    <citation type="submission" date="2019-02" db="EMBL/GenBank/DDBJ databases">
        <authorList>
            <person name="Lehtovirta-Morley E L."/>
        </authorList>
    </citation>
    <scope>NUCLEOTIDE SEQUENCE [LARGE SCALE GENOMIC DNA]</scope>
    <source>
        <strain evidence="1">NFRAN1</strain>
    </source>
</reference>
<keyword evidence="2" id="KW-1185">Reference proteome</keyword>
<organism evidence="1 2">
    <name type="scientific">Candidatus Nitrosocosmicus franklandianus</name>
    <dbReference type="NCBI Taxonomy" id="1798806"/>
    <lineage>
        <taxon>Archaea</taxon>
        <taxon>Nitrososphaerota</taxon>
        <taxon>Nitrososphaeria</taxon>
        <taxon>Nitrososphaerales</taxon>
        <taxon>Nitrososphaeraceae</taxon>
        <taxon>Candidatus Nitrosocosmicus</taxon>
    </lineage>
</organism>
<evidence type="ECO:0000313" key="1">
    <source>
        <dbReference type="EMBL" id="VFJ15506.1"/>
    </source>
</evidence>
<dbReference type="EMBL" id="LR216287">
    <property type="protein sequence ID" value="VFJ15506.1"/>
    <property type="molecule type" value="Genomic_DNA"/>
</dbReference>
<gene>
    <name evidence="1" type="ORF">NFRAN_3188</name>
</gene>
<dbReference type="GeneID" id="39422281"/>
<dbReference type="OrthoDB" id="5675at2157"/>
<name>A0A484IDP6_9ARCH</name>
<dbReference type="KEGG" id="nfn:NFRAN_3188"/>
<protein>
    <submittedName>
        <fullName evidence="1">Uncharacterized protein</fullName>
    </submittedName>
</protein>
<accession>A0A484IDP6</accession>
<dbReference type="Proteomes" id="UP000294299">
    <property type="component" value="Chromosome NFRAN"/>
</dbReference>
<sequence>MSESIELDNFTVNFSFPCPKCEYLNEISSSELHNNSIECGMCETIFKFEGLDSIKITATLE</sequence>